<dbReference type="InterPro" id="IPR007172">
    <property type="entry name" value="DUF374"/>
</dbReference>
<organism evidence="1 2">
    <name type="scientific">Bacteriovorax stolpii</name>
    <name type="common">Bdellovibrio stolpii</name>
    <dbReference type="NCBI Taxonomy" id="960"/>
    <lineage>
        <taxon>Bacteria</taxon>
        <taxon>Pseudomonadati</taxon>
        <taxon>Bdellovibrionota</taxon>
        <taxon>Bacteriovoracia</taxon>
        <taxon>Bacteriovoracales</taxon>
        <taxon>Bacteriovoracaceae</taxon>
        <taxon>Bacteriovorax</taxon>
    </lineage>
</organism>
<accession>A0A2K9NW41</accession>
<proteinExistence type="predicted"/>
<dbReference type="Proteomes" id="UP000235584">
    <property type="component" value="Chromosome"/>
</dbReference>
<dbReference type="AlphaFoldDB" id="A0A2K9NW41"/>
<evidence type="ECO:0000313" key="1">
    <source>
        <dbReference type="EMBL" id="AUN99743.1"/>
    </source>
</evidence>
<dbReference type="EMBL" id="CP025704">
    <property type="protein sequence ID" value="AUN99743.1"/>
    <property type="molecule type" value="Genomic_DNA"/>
</dbReference>
<name>A0A2K9NW41_BACTC</name>
<keyword evidence="2" id="KW-1185">Reference proteome</keyword>
<dbReference type="RefSeq" id="WP_102245034.1">
    <property type="nucleotide sequence ID" value="NZ_CP025704.1"/>
</dbReference>
<dbReference type="OrthoDB" id="9810508at2"/>
<gene>
    <name evidence="1" type="ORF">C0V70_16840</name>
</gene>
<dbReference type="KEGG" id="bsto:C0V70_16840"/>
<reference evidence="1 2" key="1">
    <citation type="submission" date="2018-01" db="EMBL/GenBank/DDBJ databases">
        <title>Complete genome sequence of Bacteriovorax stolpii DSM12778.</title>
        <authorList>
            <person name="Tang B."/>
            <person name="Chang J."/>
        </authorList>
    </citation>
    <scope>NUCLEOTIDE SEQUENCE [LARGE SCALE GENOMIC DNA]</scope>
    <source>
        <strain evidence="1 2">DSM 12778</strain>
    </source>
</reference>
<sequence length="216" mass="24264">MKVKILAQIIYYLIRILNLTYRYEFIGLENKKRAKDFHPNKTFVYALWHQNLIGAIFSHIGEQFTMVISESKDGELVAVTCEKFGHIPARGSSTRGGKRALIEIVKTVKRGVPGALTVDGPKGPAHVVKPGVIEIARLAQCALLPLSPYAEKYWYFKKSWDQFRIPKPFTKIVVVIGEPVFIGEDVSREAFEEVALKVGNLITQGEEIAKAHLSKN</sequence>
<evidence type="ECO:0000313" key="2">
    <source>
        <dbReference type="Proteomes" id="UP000235584"/>
    </source>
</evidence>
<protein>
    <submittedName>
        <fullName evidence="1">Uncharacterized protein</fullName>
    </submittedName>
</protein>
<dbReference type="Pfam" id="PF04028">
    <property type="entry name" value="DUF374"/>
    <property type="match status" value="1"/>
</dbReference>
<dbReference type="CDD" id="cd07983">
    <property type="entry name" value="LPLAT_DUF374-like"/>
    <property type="match status" value="1"/>
</dbReference>